<reference evidence="1" key="2">
    <citation type="submission" date="2023-06" db="EMBL/GenBank/DDBJ databases">
        <authorList>
            <consortium name="Lawrence Berkeley National Laboratory"/>
            <person name="Haridas S."/>
            <person name="Hensen N."/>
            <person name="Bonometti L."/>
            <person name="Westerberg I."/>
            <person name="Brannstrom I.O."/>
            <person name="Guillou S."/>
            <person name="Cros-Aarteil S."/>
            <person name="Calhoun S."/>
            <person name="Kuo A."/>
            <person name="Mondo S."/>
            <person name="Pangilinan J."/>
            <person name="Riley R."/>
            <person name="Labutti K."/>
            <person name="Andreopoulos B."/>
            <person name="Lipzen A."/>
            <person name="Chen C."/>
            <person name="Yanf M."/>
            <person name="Daum C."/>
            <person name="Ng V."/>
            <person name="Clum A."/>
            <person name="Steindorff A."/>
            <person name="Ohm R."/>
            <person name="Martin F."/>
            <person name="Silar P."/>
            <person name="Natvig D."/>
            <person name="Lalanne C."/>
            <person name="Gautier V."/>
            <person name="Ament-Velasquez S.L."/>
            <person name="Kruys A."/>
            <person name="Hutchinson M.I."/>
            <person name="Powell A.J."/>
            <person name="Barry K."/>
            <person name="Miller A.N."/>
            <person name="Grigoriev I.V."/>
            <person name="Debuchy R."/>
            <person name="Gladieux P."/>
            <person name="Thoren M.H."/>
            <person name="Johannesson H."/>
        </authorList>
    </citation>
    <scope>NUCLEOTIDE SEQUENCE</scope>
    <source>
        <strain evidence="1">CBS 168.71</strain>
    </source>
</reference>
<organism evidence="1 2">
    <name type="scientific">Chaetomium fimeti</name>
    <dbReference type="NCBI Taxonomy" id="1854472"/>
    <lineage>
        <taxon>Eukaryota</taxon>
        <taxon>Fungi</taxon>
        <taxon>Dikarya</taxon>
        <taxon>Ascomycota</taxon>
        <taxon>Pezizomycotina</taxon>
        <taxon>Sordariomycetes</taxon>
        <taxon>Sordariomycetidae</taxon>
        <taxon>Sordariales</taxon>
        <taxon>Chaetomiaceae</taxon>
        <taxon>Chaetomium</taxon>
    </lineage>
</organism>
<name>A0AAE0HBM0_9PEZI</name>
<dbReference type="RefSeq" id="XP_062657032.1">
    <property type="nucleotide sequence ID" value="XM_062799497.1"/>
</dbReference>
<evidence type="ECO:0000313" key="2">
    <source>
        <dbReference type="Proteomes" id="UP001278766"/>
    </source>
</evidence>
<protein>
    <submittedName>
        <fullName evidence="1">Uncharacterized protein</fullName>
    </submittedName>
</protein>
<sequence>MSVAPLRLISVGGSLAVRVCHNREASYDIDCILDPNIAAATDYLVELQRAISAVAEQGGYIEDWLNREVELFVSKDRRMDLFLESVQQGITIYEGANLVIYAGRLSWALERKVRRIAHARDRRGNKDVDVSDAAALVRLMRQTGEPPISFRYIRELNLNGFELPPTDDAIQEVAELYAEKYGEVGIADMVWDAETAKWKYQGLQNDWVWC</sequence>
<reference evidence="1" key="1">
    <citation type="journal article" date="2023" name="Mol. Phylogenet. Evol.">
        <title>Genome-scale phylogeny and comparative genomics of the fungal order Sordariales.</title>
        <authorList>
            <person name="Hensen N."/>
            <person name="Bonometti L."/>
            <person name="Westerberg I."/>
            <person name="Brannstrom I.O."/>
            <person name="Guillou S."/>
            <person name="Cros-Aarteil S."/>
            <person name="Calhoun S."/>
            <person name="Haridas S."/>
            <person name="Kuo A."/>
            <person name="Mondo S."/>
            <person name="Pangilinan J."/>
            <person name="Riley R."/>
            <person name="LaButti K."/>
            <person name="Andreopoulos B."/>
            <person name="Lipzen A."/>
            <person name="Chen C."/>
            <person name="Yan M."/>
            <person name="Daum C."/>
            <person name="Ng V."/>
            <person name="Clum A."/>
            <person name="Steindorff A."/>
            <person name="Ohm R.A."/>
            <person name="Martin F."/>
            <person name="Silar P."/>
            <person name="Natvig D.O."/>
            <person name="Lalanne C."/>
            <person name="Gautier V."/>
            <person name="Ament-Velasquez S.L."/>
            <person name="Kruys A."/>
            <person name="Hutchinson M.I."/>
            <person name="Powell A.J."/>
            <person name="Barry K."/>
            <person name="Miller A.N."/>
            <person name="Grigoriev I.V."/>
            <person name="Debuchy R."/>
            <person name="Gladieux P."/>
            <person name="Hiltunen Thoren M."/>
            <person name="Johannesson H."/>
        </authorList>
    </citation>
    <scope>NUCLEOTIDE SEQUENCE</scope>
    <source>
        <strain evidence="1">CBS 168.71</strain>
    </source>
</reference>
<keyword evidence="2" id="KW-1185">Reference proteome</keyword>
<dbReference type="GeneID" id="87836445"/>
<dbReference type="EMBL" id="JAUEPN010000006">
    <property type="protein sequence ID" value="KAK3293518.1"/>
    <property type="molecule type" value="Genomic_DNA"/>
</dbReference>
<comment type="caution">
    <text evidence="1">The sequence shown here is derived from an EMBL/GenBank/DDBJ whole genome shotgun (WGS) entry which is preliminary data.</text>
</comment>
<accession>A0AAE0HBM0</accession>
<proteinExistence type="predicted"/>
<gene>
    <name evidence="1" type="ORF">B0H64DRAFT_215540</name>
</gene>
<evidence type="ECO:0000313" key="1">
    <source>
        <dbReference type="EMBL" id="KAK3293518.1"/>
    </source>
</evidence>
<dbReference type="AlphaFoldDB" id="A0AAE0HBM0"/>
<dbReference type="Proteomes" id="UP001278766">
    <property type="component" value="Unassembled WGS sequence"/>
</dbReference>